<dbReference type="SUPFAM" id="SSF57997">
    <property type="entry name" value="Tropomyosin"/>
    <property type="match status" value="1"/>
</dbReference>
<dbReference type="OrthoDB" id="4563284at2"/>
<dbReference type="Proteomes" id="UP000291832">
    <property type="component" value="Unassembled WGS sequence"/>
</dbReference>
<evidence type="ECO:0000256" key="1">
    <source>
        <dbReference type="SAM" id="Coils"/>
    </source>
</evidence>
<organism evidence="2 3">
    <name type="scientific">Leucobacter luti</name>
    <dbReference type="NCBI Taxonomy" id="340320"/>
    <lineage>
        <taxon>Bacteria</taxon>
        <taxon>Bacillati</taxon>
        <taxon>Actinomycetota</taxon>
        <taxon>Actinomycetes</taxon>
        <taxon>Micrococcales</taxon>
        <taxon>Microbacteriaceae</taxon>
        <taxon>Leucobacter</taxon>
    </lineage>
</organism>
<proteinExistence type="predicted"/>
<dbReference type="Gene3D" id="1.20.1260.80">
    <property type="match status" value="1"/>
</dbReference>
<sequence length="176" mass="20101">MSLTELITMLAGFATIGSLLIAGQLGQARRIDDLGKQIDVRFERVDERLERVEVRLDQLAARLERVEVRLDQLAARLERVEVRLDQVEVRLDRIDARLDGVDTRLDRGDERYVQIDDRFGWLEARFTEQIVSTRAELLQQITRVDDRLYALTAHLIPGYGARHPRGNGAPSNPVTS</sequence>
<evidence type="ECO:0000313" key="3">
    <source>
        <dbReference type="Proteomes" id="UP000291832"/>
    </source>
</evidence>
<protein>
    <submittedName>
        <fullName evidence="2">Uncharacterized protein</fullName>
    </submittedName>
</protein>
<reference evidence="2 3" key="1">
    <citation type="journal article" date="2015" name="Stand. Genomic Sci.">
        <title>Genomic Encyclopedia of Bacterial and Archaeal Type Strains, Phase III: the genomes of soil and plant-associated and newly described type strains.</title>
        <authorList>
            <person name="Whitman W.B."/>
            <person name="Woyke T."/>
            <person name="Klenk H.P."/>
            <person name="Zhou Y."/>
            <person name="Lilburn T.G."/>
            <person name="Beck B.J."/>
            <person name="De Vos P."/>
            <person name="Vandamme P."/>
            <person name="Eisen J.A."/>
            <person name="Garrity G."/>
            <person name="Hugenholtz P."/>
            <person name="Kyrpides N.C."/>
        </authorList>
    </citation>
    <scope>NUCLEOTIDE SEQUENCE [LARGE SCALE GENOMIC DNA]</scope>
    <source>
        <strain evidence="2 3">RF6</strain>
    </source>
</reference>
<dbReference type="AlphaFoldDB" id="A0A4Q7TQ28"/>
<keyword evidence="1" id="KW-0175">Coiled coil</keyword>
<accession>A0A4Q7TQ28</accession>
<keyword evidence="3" id="KW-1185">Reference proteome</keyword>
<evidence type="ECO:0000313" key="2">
    <source>
        <dbReference type="EMBL" id="RZT62866.1"/>
    </source>
</evidence>
<dbReference type="RefSeq" id="WP_130454732.1">
    <property type="nucleotide sequence ID" value="NZ_QYAG01000002.1"/>
</dbReference>
<name>A0A4Q7TQ28_9MICO</name>
<dbReference type="EMBL" id="SHKI01000006">
    <property type="protein sequence ID" value="RZT62866.1"/>
    <property type="molecule type" value="Genomic_DNA"/>
</dbReference>
<comment type="caution">
    <text evidence="2">The sequence shown here is derived from an EMBL/GenBank/DDBJ whole genome shotgun (WGS) entry which is preliminary data.</text>
</comment>
<dbReference type="Gene3D" id="1.20.1270.70">
    <property type="entry name" value="Designed single chain three-helix bundle"/>
    <property type="match status" value="1"/>
</dbReference>
<gene>
    <name evidence="2" type="ORF">EV139_2572</name>
</gene>
<feature type="coiled-coil region" evidence="1">
    <location>
        <begin position="42"/>
        <end position="97"/>
    </location>
</feature>